<comment type="similarity">
    <text evidence="1">Belongs to the LysR transcriptional regulatory family.</text>
</comment>
<evidence type="ECO:0000256" key="4">
    <source>
        <dbReference type="ARBA" id="ARBA00023163"/>
    </source>
</evidence>
<gene>
    <name evidence="6" type="ORF">EV645_2689</name>
</gene>
<dbReference type="OrthoDB" id="3181812at2"/>
<evidence type="ECO:0000313" key="7">
    <source>
        <dbReference type="Proteomes" id="UP000292027"/>
    </source>
</evidence>
<dbReference type="InterPro" id="IPR005119">
    <property type="entry name" value="LysR_subst-bd"/>
</dbReference>
<dbReference type="Gene3D" id="3.40.190.290">
    <property type="match status" value="1"/>
</dbReference>
<feature type="domain" description="HTH lysR-type" evidence="5">
    <location>
        <begin position="1"/>
        <end position="58"/>
    </location>
</feature>
<dbReference type="Pfam" id="PF00126">
    <property type="entry name" value="HTH_1"/>
    <property type="match status" value="1"/>
</dbReference>
<dbReference type="GO" id="GO:0003677">
    <property type="term" value="F:DNA binding"/>
    <property type="evidence" value="ECO:0007669"/>
    <property type="project" value="UniProtKB-KW"/>
</dbReference>
<dbReference type="PRINTS" id="PR00039">
    <property type="entry name" value="HTHLYSR"/>
</dbReference>
<dbReference type="GO" id="GO:0003700">
    <property type="term" value="F:DNA-binding transcription factor activity"/>
    <property type="evidence" value="ECO:0007669"/>
    <property type="project" value="InterPro"/>
</dbReference>
<dbReference type="Gene3D" id="1.10.10.10">
    <property type="entry name" value="Winged helix-like DNA-binding domain superfamily/Winged helix DNA-binding domain"/>
    <property type="match status" value="1"/>
</dbReference>
<dbReference type="PANTHER" id="PTHR30346">
    <property type="entry name" value="TRANSCRIPTIONAL DUAL REGULATOR HCAR-RELATED"/>
    <property type="match status" value="1"/>
</dbReference>
<dbReference type="InterPro" id="IPR036388">
    <property type="entry name" value="WH-like_DNA-bd_sf"/>
</dbReference>
<reference evidence="6 7" key="1">
    <citation type="journal article" date="2015" name="Stand. Genomic Sci.">
        <title>Genomic Encyclopedia of Bacterial and Archaeal Type Strains, Phase III: the genomes of soil and plant-associated and newly described type strains.</title>
        <authorList>
            <person name="Whitman W.B."/>
            <person name="Woyke T."/>
            <person name="Klenk H.P."/>
            <person name="Zhou Y."/>
            <person name="Lilburn T.G."/>
            <person name="Beck B.J."/>
            <person name="De Vos P."/>
            <person name="Vandamme P."/>
            <person name="Eisen J.A."/>
            <person name="Garrity G."/>
            <person name="Hugenholtz P."/>
            <person name="Kyrpides N.C."/>
        </authorList>
    </citation>
    <scope>NUCLEOTIDE SEQUENCE [LARGE SCALE GENOMIC DNA]</scope>
    <source>
        <strain evidence="6 7">VKM Ac-2540</strain>
    </source>
</reference>
<dbReference type="Pfam" id="PF03466">
    <property type="entry name" value="LysR_substrate"/>
    <property type="match status" value="1"/>
</dbReference>
<dbReference type="Proteomes" id="UP000292027">
    <property type="component" value="Unassembled WGS sequence"/>
</dbReference>
<dbReference type="SUPFAM" id="SSF46785">
    <property type="entry name" value="Winged helix' DNA-binding domain"/>
    <property type="match status" value="1"/>
</dbReference>
<proteinExistence type="inferred from homology"/>
<dbReference type="PANTHER" id="PTHR30346:SF28">
    <property type="entry name" value="HTH-TYPE TRANSCRIPTIONAL REGULATOR CYNR"/>
    <property type="match status" value="1"/>
</dbReference>
<keyword evidence="2" id="KW-0805">Transcription regulation</keyword>
<dbReference type="FunFam" id="1.10.10.10:FF:000001">
    <property type="entry name" value="LysR family transcriptional regulator"/>
    <property type="match status" value="1"/>
</dbReference>
<evidence type="ECO:0000256" key="1">
    <source>
        <dbReference type="ARBA" id="ARBA00009437"/>
    </source>
</evidence>
<dbReference type="PROSITE" id="PS50931">
    <property type="entry name" value="HTH_LYSR"/>
    <property type="match status" value="1"/>
</dbReference>
<keyword evidence="4" id="KW-0804">Transcription</keyword>
<evidence type="ECO:0000256" key="2">
    <source>
        <dbReference type="ARBA" id="ARBA00023015"/>
    </source>
</evidence>
<evidence type="ECO:0000313" key="6">
    <source>
        <dbReference type="EMBL" id="RZU20455.1"/>
    </source>
</evidence>
<dbReference type="AlphaFoldDB" id="A0A4Q7XCL1"/>
<keyword evidence="3 6" id="KW-0238">DNA-binding</keyword>
<evidence type="ECO:0000256" key="3">
    <source>
        <dbReference type="ARBA" id="ARBA00023125"/>
    </source>
</evidence>
<dbReference type="RefSeq" id="WP_130443103.1">
    <property type="nucleotide sequence ID" value="NZ_SHKR01000011.1"/>
</dbReference>
<comment type="caution">
    <text evidence="6">The sequence shown here is derived from an EMBL/GenBank/DDBJ whole genome shotgun (WGS) entry which is preliminary data.</text>
</comment>
<organism evidence="6 7">
    <name type="scientific">Kribbella rubisoli</name>
    <dbReference type="NCBI Taxonomy" id="3075929"/>
    <lineage>
        <taxon>Bacteria</taxon>
        <taxon>Bacillati</taxon>
        <taxon>Actinomycetota</taxon>
        <taxon>Actinomycetes</taxon>
        <taxon>Propionibacteriales</taxon>
        <taxon>Kribbellaceae</taxon>
        <taxon>Kribbella</taxon>
    </lineage>
</organism>
<dbReference type="InterPro" id="IPR036390">
    <property type="entry name" value="WH_DNA-bd_sf"/>
</dbReference>
<sequence>MDSRQLEYFVAVAEELSFTRAAQRLFTVQSTVSAAVRALETDLKTTLFDRSTRRVALSAAGQALLPEAKAALEALDRARSAVEEASTGLRGNVRIGTLARLNLVNMAELLGAFHRKYPLVEVQVATSPTGSTGLADDVRHGRLDVALLGLPKPEMGGLDVRDIATVPFVALLPASHPLAGRTRHTKPYGTPGVRLEELAGERFVDMPPGFGNRKMVDRAFDTIGMPRRIQVEVPELTTIPDYVRVGLGVAVVPDLELAEEPDVAKVPIKGTDLTWTLSVATAAGRRPSRAVTALLDLIGESTRPYF</sequence>
<evidence type="ECO:0000259" key="5">
    <source>
        <dbReference type="PROSITE" id="PS50931"/>
    </source>
</evidence>
<dbReference type="SUPFAM" id="SSF53850">
    <property type="entry name" value="Periplasmic binding protein-like II"/>
    <property type="match status" value="1"/>
</dbReference>
<protein>
    <submittedName>
        <fullName evidence="6">DNA-binding transcriptional LysR family regulator</fullName>
    </submittedName>
</protein>
<dbReference type="EMBL" id="SHKR01000011">
    <property type="protein sequence ID" value="RZU20455.1"/>
    <property type="molecule type" value="Genomic_DNA"/>
</dbReference>
<accession>A0A4Q7XCL1</accession>
<dbReference type="GO" id="GO:0032993">
    <property type="term" value="C:protein-DNA complex"/>
    <property type="evidence" value="ECO:0007669"/>
    <property type="project" value="TreeGrafter"/>
</dbReference>
<dbReference type="InterPro" id="IPR000847">
    <property type="entry name" value="LysR_HTH_N"/>
</dbReference>
<keyword evidence="7" id="KW-1185">Reference proteome</keyword>
<name>A0A4Q7XCL1_9ACTN</name>